<dbReference type="AlphaFoldDB" id="A0A7W4UM51"/>
<dbReference type="EMBL" id="JACHWJ010000001">
    <property type="protein sequence ID" value="MBB2956985.1"/>
    <property type="molecule type" value="Genomic_DNA"/>
</dbReference>
<organism evidence="1 2">
    <name type="scientific">Pseudoclavibacter helvolus</name>
    <dbReference type="NCBI Taxonomy" id="255205"/>
    <lineage>
        <taxon>Bacteria</taxon>
        <taxon>Bacillati</taxon>
        <taxon>Actinomycetota</taxon>
        <taxon>Actinomycetes</taxon>
        <taxon>Micrococcales</taxon>
        <taxon>Microbacteriaceae</taxon>
        <taxon>Pseudoclavibacter</taxon>
    </lineage>
</organism>
<protein>
    <submittedName>
        <fullName evidence="1">Uncharacterized protein</fullName>
    </submittedName>
</protein>
<evidence type="ECO:0000313" key="1">
    <source>
        <dbReference type="EMBL" id="MBB2956985.1"/>
    </source>
</evidence>
<accession>A0A7W4UM51</accession>
<name>A0A7W4UM51_9MICO</name>
<evidence type="ECO:0000313" key="2">
    <source>
        <dbReference type="Proteomes" id="UP000545286"/>
    </source>
</evidence>
<dbReference type="RefSeq" id="WP_183623471.1">
    <property type="nucleotide sequence ID" value="NZ_JACHWJ010000001.1"/>
</dbReference>
<dbReference type="Proteomes" id="UP000545286">
    <property type="component" value="Unassembled WGS sequence"/>
</dbReference>
<sequence>MCEATTVSLAEAIRSAVRVGKLGEISAHLTQKGGRVCLTPGEAREAAERMREWLTDHDEAVRRAERSRIEAEPRVVSVEAFDVARGVYRANNGRGRSAALRAALQALGIEVEA</sequence>
<gene>
    <name evidence="1" type="ORF">FHX72_001097</name>
</gene>
<keyword evidence="2" id="KW-1185">Reference proteome</keyword>
<comment type="caution">
    <text evidence="1">The sequence shown here is derived from an EMBL/GenBank/DDBJ whole genome shotgun (WGS) entry which is preliminary data.</text>
</comment>
<reference evidence="1 2" key="1">
    <citation type="submission" date="2020-08" db="EMBL/GenBank/DDBJ databases">
        <title>Sequencing the genomes of 1000 actinobacteria strains.</title>
        <authorList>
            <person name="Klenk H.-P."/>
        </authorList>
    </citation>
    <scope>NUCLEOTIDE SEQUENCE [LARGE SCALE GENOMIC DNA]</scope>
    <source>
        <strain evidence="1 2">DSM 20419</strain>
    </source>
</reference>
<proteinExistence type="predicted"/>